<dbReference type="Proteomes" id="UP000886339">
    <property type="component" value="Unassembled WGS sequence"/>
</dbReference>
<accession>A0A831RV37</accession>
<evidence type="ECO:0000313" key="1">
    <source>
        <dbReference type="EMBL" id="HEC05742.1"/>
    </source>
</evidence>
<comment type="caution">
    <text evidence="1">The sequence shown here is derived from an EMBL/GenBank/DDBJ whole genome shotgun (WGS) entry which is preliminary data.</text>
</comment>
<proteinExistence type="predicted"/>
<sequence length="59" mass="6801">MIEIKGSANRRVSASVWLITEDAHAIDFLGNCMLFLYHEEIFLNPGQPFSCHLHIQEKE</sequence>
<organism evidence="1">
    <name type="scientific">Thiolapillus brandeum</name>
    <dbReference type="NCBI Taxonomy" id="1076588"/>
    <lineage>
        <taxon>Bacteria</taxon>
        <taxon>Pseudomonadati</taxon>
        <taxon>Pseudomonadota</taxon>
        <taxon>Gammaproteobacteria</taxon>
        <taxon>Chromatiales</taxon>
        <taxon>Sedimenticolaceae</taxon>
        <taxon>Thiolapillus</taxon>
    </lineage>
</organism>
<reference evidence="1" key="1">
    <citation type="journal article" date="2020" name="mSystems">
        <title>Genome- and Community-Level Interaction Insights into Carbon Utilization and Element Cycling Functions of Hydrothermarchaeota in Hydrothermal Sediment.</title>
        <authorList>
            <person name="Zhou Z."/>
            <person name="Liu Y."/>
            <person name="Xu W."/>
            <person name="Pan J."/>
            <person name="Luo Z.H."/>
            <person name="Li M."/>
        </authorList>
    </citation>
    <scope>NUCLEOTIDE SEQUENCE [LARGE SCALE GENOMIC DNA]</scope>
    <source>
        <strain evidence="1">HyVt-458</strain>
    </source>
</reference>
<protein>
    <submittedName>
        <fullName evidence="1">Uncharacterized protein</fullName>
    </submittedName>
</protein>
<gene>
    <name evidence="1" type="ORF">ENJ12_02745</name>
</gene>
<dbReference type="AlphaFoldDB" id="A0A831RV37"/>
<name>A0A831RV37_9GAMM</name>
<dbReference type="EMBL" id="DRLF01000105">
    <property type="protein sequence ID" value="HEC05742.1"/>
    <property type="molecule type" value="Genomic_DNA"/>
</dbReference>